<proteinExistence type="predicted"/>
<sequence>MWSLILWTACRRSQDAGATCPTMTTRAVNSRDLMEMPGRTRALPADEAAAGAGDRADEAVEEGRRTTVGGASISETVTVIVEVTGVVATDVQATGAEVTGAEPMGAWDTGEVPDAQCRRRRPTADREAVGADEGQVRFHAVAAPRLLDVAALRRLIVAAGARPRPPGGAEVRPAPTAMAAVAAVAVEDLVVAVVATTT</sequence>
<reference evidence="1" key="1">
    <citation type="submission" date="2021-01" db="EMBL/GenBank/DDBJ databases">
        <authorList>
            <person name="Corre E."/>
            <person name="Pelletier E."/>
            <person name="Niang G."/>
            <person name="Scheremetjew M."/>
            <person name="Finn R."/>
            <person name="Kale V."/>
            <person name="Holt S."/>
            <person name="Cochrane G."/>
            <person name="Meng A."/>
            <person name="Brown T."/>
            <person name="Cohen L."/>
        </authorList>
    </citation>
    <scope>NUCLEOTIDE SEQUENCE</scope>
    <source>
        <strain evidence="1">SL-175</strain>
    </source>
</reference>
<accession>A0A7S0S8Z9</accession>
<dbReference type="AlphaFoldDB" id="A0A7S0S8Z9"/>
<evidence type="ECO:0000313" key="1">
    <source>
        <dbReference type="EMBL" id="CAD8699249.1"/>
    </source>
</evidence>
<name>A0A7S0S8Z9_9CHLO</name>
<gene>
    <name evidence="1" type="ORF">MANT1106_LOCUS1931</name>
</gene>
<dbReference type="EMBL" id="HBFC01003608">
    <property type="protein sequence ID" value="CAD8699249.1"/>
    <property type="molecule type" value="Transcribed_RNA"/>
</dbReference>
<organism evidence="1">
    <name type="scientific">Mantoniella antarctica</name>
    <dbReference type="NCBI Taxonomy" id="81844"/>
    <lineage>
        <taxon>Eukaryota</taxon>
        <taxon>Viridiplantae</taxon>
        <taxon>Chlorophyta</taxon>
        <taxon>Mamiellophyceae</taxon>
        <taxon>Mamiellales</taxon>
        <taxon>Mamiellaceae</taxon>
        <taxon>Mantoniella</taxon>
    </lineage>
</organism>
<protein>
    <submittedName>
        <fullName evidence="1">Uncharacterized protein</fullName>
    </submittedName>
</protein>